<dbReference type="SUPFAM" id="SSF51126">
    <property type="entry name" value="Pectin lyase-like"/>
    <property type="match status" value="1"/>
</dbReference>
<dbReference type="Pfam" id="PF00544">
    <property type="entry name" value="Pectate_lyase_4"/>
    <property type="match status" value="1"/>
</dbReference>
<dbReference type="InterPro" id="IPR045032">
    <property type="entry name" value="PEL"/>
</dbReference>
<keyword evidence="6" id="KW-0964">Secreted</keyword>
<dbReference type="InterPro" id="IPR011050">
    <property type="entry name" value="Pectin_lyase_fold/virulence"/>
</dbReference>
<evidence type="ECO:0000313" key="17">
    <source>
        <dbReference type="EnsemblPlants" id="AES77333"/>
    </source>
</evidence>
<feature type="region of interest" description="Disordered" evidence="13">
    <location>
        <begin position="76"/>
        <end position="95"/>
    </location>
</feature>
<dbReference type="Pfam" id="PF04431">
    <property type="entry name" value="Pec_lyase_N"/>
    <property type="match status" value="1"/>
</dbReference>
<comment type="similarity">
    <text evidence="4 12">Belongs to the polysaccharide lyase 1 family.</text>
</comment>
<dbReference type="EC" id="4.2.2.2" evidence="5 12"/>
<evidence type="ECO:0000313" key="16">
    <source>
        <dbReference type="EMBL" id="RHN44179.1"/>
    </source>
</evidence>
<dbReference type="InterPro" id="IPR007524">
    <property type="entry name" value="Pec_lyase_N"/>
</dbReference>
<feature type="domain" description="Pectate lyase" evidence="14">
    <location>
        <begin position="176"/>
        <end position="373"/>
    </location>
</feature>
<evidence type="ECO:0000256" key="7">
    <source>
        <dbReference type="ARBA" id="ARBA00022723"/>
    </source>
</evidence>
<dbReference type="UniPathway" id="UPA00545">
    <property type="reaction ID" value="UER00824"/>
</dbReference>
<dbReference type="HOGENOM" id="CLU_026608_2_1_1"/>
<accession>G7KYU8</accession>
<proteinExistence type="inferred from homology"/>
<dbReference type="STRING" id="3880.G7KYU8"/>
<evidence type="ECO:0000256" key="4">
    <source>
        <dbReference type="ARBA" id="ARBA00010980"/>
    </source>
</evidence>
<dbReference type="EMBL" id="PSQE01000007">
    <property type="protein sequence ID" value="RHN44179.1"/>
    <property type="molecule type" value="Genomic_DNA"/>
</dbReference>
<comment type="subcellular location">
    <subcellularLocation>
        <location evidence="2">Secreted</location>
        <location evidence="2">Cell wall</location>
    </subcellularLocation>
</comment>
<evidence type="ECO:0000256" key="6">
    <source>
        <dbReference type="ARBA" id="ARBA00022512"/>
    </source>
</evidence>
<keyword evidence="9 12" id="KW-0106">Calcium</keyword>
<reference evidence="17" key="3">
    <citation type="submission" date="2015-04" db="UniProtKB">
        <authorList>
            <consortium name="EnsemblPlants"/>
        </authorList>
    </citation>
    <scope>IDENTIFICATION</scope>
    <source>
        <strain evidence="17">cv. Jemalong A17</strain>
    </source>
</reference>
<evidence type="ECO:0000256" key="8">
    <source>
        <dbReference type="ARBA" id="ARBA00022729"/>
    </source>
</evidence>
<comment type="catalytic activity">
    <reaction evidence="1 12">
        <text>Eliminative cleavage of (1-&gt;4)-alpha-D-galacturonan to give oligosaccharides with 4-deoxy-alpha-D-galact-4-enuronosyl groups at their non-reducing ends.</text>
        <dbReference type="EC" id="4.2.2.2"/>
    </reaction>
</comment>
<feature type="signal peptide" evidence="12">
    <location>
        <begin position="1"/>
        <end position="24"/>
    </location>
</feature>
<dbReference type="InterPro" id="IPR002022">
    <property type="entry name" value="Pec_lyase"/>
</dbReference>
<evidence type="ECO:0000313" key="15">
    <source>
        <dbReference type="EMBL" id="AES77333.1"/>
    </source>
</evidence>
<evidence type="ECO:0000313" key="19">
    <source>
        <dbReference type="Proteomes" id="UP000265566"/>
    </source>
</evidence>
<dbReference type="InterPro" id="IPR012334">
    <property type="entry name" value="Pectin_lyas_fold"/>
</dbReference>
<evidence type="ECO:0000259" key="14">
    <source>
        <dbReference type="SMART" id="SM00656"/>
    </source>
</evidence>
<keyword evidence="18" id="KW-1185">Reference proteome</keyword>
<dbReference type="AlphaFoldDB" id="G7KYU8"/>
<evidence type="ECO:0000256" key="9">
    <source>
        <dbReference type="ARBA" id="ARBA00022837"/>
    </source>
</evidence>
<comment type="cofactor">
    <cofactor evidence="12">
        <name>Ca(2+)</name>
        <dbReference type="ChEBI" id="CHEBI:29108"/>
    </cofactor>
    <text evidence="12">Binds 1 Ca(2+) ion. Required for its activity.</text>
</comment>
<evidence type="ECO:0000256" key="10">
    <source>
        <dbReference type="ARBA" id="ARBA00023180"/>
    </source>
</evidence>
<dbReference type="GO" id="GO:0045490">
    <property type="term" value="P:pectin catabolic process"/>
    <property type="evidence" value="ECO:0007669"/>
    <property type="project" value="UniProtKB-UniPathway"/>
</dbReference>
<keyword evidence="6" id="KW-0134">Cell wall</keyword>
<evidence type="ECO:0000256" key="12">
    <source>
        <dbReference type="RuleBase" id="RU361123"/>
    </source>
</evidence>
<organism evidence="15 18">
    <name type="scientific">Medicago truncatula</name>
    <name type="common">Barrel medic</name>
    <name type="synonym">Medicago tribuloides</name>
    <dbReference type="NCBI Taxonomy" id="3880"/>
    <lineage>
        <taxon>Eukaryota</taxon>
        <taxon>Viridiplantae</taxon>
        <taxon>Streptophyta</taxon>
        <taxon>Embryophyta</taxon>
        <taxon>Tracheophyta</taxon>
        <taxon>Spermatophyta</taxon>
        <taxon>Magnoliopsida</taxon>
        <taxon>eudicotyledons</taxon>
        <taxon>Gunneridae</taxon>
        <taxon>Pentapetalae</taxon>
        <taxon>rosids</taxon>
        <taxon>fabids</taxon>
        <taxon>Fabales</taxon>
        <taxon>Fabaceae</taxon>
        <taxon>Papilionoideae</taxon>
        <taxon>50 kb inversion clade</taxon>
        <taxon>NPAAA clade</taxon>
        <taxon>Hologalegina</taxon>
        <taxon>IRL clade</taxon>
        <taxon>Trifolieae</taxon>
        <taxon>Medicago</taxon>
    </lineage>
</organism>
<dbReference type="GO" id="GO:0046872">
    <property type="term" value="F:metal ion binding"/>
    <property type="evidence" value="ECO:0007669"/>
    <property type="project" value="UniProtKB-KW"/>
</dbReference>
<dbReference type="InterPro" id="IPR018082">
    <property type="entry name" value="AmbAllergen"/>
</dbReference>
<dbReference type="eggNOG" id="ENOG502QQE2">
    <property type="taxonomic scope" value="Eukaryota"/>
</dbReference>
<name>G7KYU8_MEDTR</name>
<evidence type="ECO:0000313" key="18">
    <source>
        <dbReference type="Proteomes" id="UP000002051"/>
    </source>
</evidence>
<evidence type="ECO:0000256" key="3">
    <source>
        <dbReference type="ARBA" id="ARBA00005220"/>
    </source>
</evidence>
<gene>
    <name evidence="17" type="primary">11406962</name>
    <name evidence="15" type="ordered locus">MTR_7g009390</name>
    <name evidence="16" type="ORF">MtrunA17_Chr7g0216581</name>
</gene>
<keyword evidence="11 12" id="KW-0456">Lyase</keyword>
<feature type="chain" id="PRO_5014485713" description="Pectate lyase" evidence="12">
    <location>
        <begin position="25"/>
        <end position="451"/>
    </location>
</feature>
<reference evidence="19" key="4">
    <citation type="journal article" date="2018" name="Nat. Plants">
        <title>Whole-genome landscape of Medicago truncatula symbiotic genes.</title>
        <authorList>
            <person name="Pecrix Y."/>
            <person name="Staton S.E."/>
            <person name="Sallet E."/>
            <person name="Lelandais-Briere C."/>
            <person name="Moreau S."/>
            <person name="Carrere S."/>
            <person name="Blein T."/>
            <person name="Jardinaud M.F."/>
            <person name="Latrasse D."/>
            <person name="Zouine M."/>
            <person name="Zahm M."/>
            <person name="Kreplak J."/>
            <person name="Mayjonade B."/>
            <person name="Satge C."/>
            <person name="Perez M."/>
            <person name="Cauet S."/>
            <person name="Marande W."/>
            <person name="Chantry-Darmon C."/>
            <person name="Lopez-Roques C."/>
            <person name="Bouchez O."/>
            <person name="Berard A."/>
            <person name="Debelle F."/>
            <person name="Munos S."/>
            <person name="Bendahmane A."/>
            <person name="Berges H."/>
            <person name="Niebel A."/>
            <person name="Buitink J."/>
            <person name="Frugier F."/>
            <person name="Benhamed M."/>
            <person name="Crespi M."/>
            <person name="Gouzy J."/>
            <person name="Gamas P."/>
        </authorList>
    </citation>
    <scope>NUCLEOTIDE SEQUENCE [LARGE SCALE GENOMIC DNA]</scope>
    <source>
        <strain evidence="19">cv. Jemalong A17</strain>
    </source>
</reference>
<keyword evidence="8 12" id="KW-0732">Signal</keyword>
<dbReference type="OrthoDB" id="1637350at2759"/>
<dbReference type="PaxDb" id="3880-AES77333"/>
<evidence type="ECO:0000256" key="5">
    <source>
        <dbReference type="ARBA" id="ARBA00012272"/>
    </source>
</evidence>
<dbReference type="OMA" id="FLMKPRH"/>
<sequence>MAAIAMKISFILLVLAITIPCLEGRIGEFDDYLKAQAEMARQIAFKSYVPNPENITTEINIHVHLAMEAAMKAEANDTRRELMSQKSRGGKGRRRARCMATNPIDSCWRCRNDWAKNRQLLATCAKGFGRRTTGGLGGRIYVVTDPSDNDLVNPRPGTLRFGAVQKGPLWIIFQRNMVITLTQELMVSSDKTIDGRGANVQIREGAGITMQFVNNVIIHGLRIKNIKAKNGGLIRDSFDHLGVRTRSDGDAISVFGSSNIWIDHISLSNCEDGLVDVIQGSTAVTISNCHMTKHNDVMLFGASDTYQDDKIMQVTVAFNHFGQGLIQRMPRCRWGFFHVLNNDYTHWIMYAIGGSSAPTILSQGNRFIAPHNNAAKTITHRDYAPEAVWSKWQWRSEGDHFMNGANFIQSGPPIKSLPFKKGFLMKPRHGSQANRLTRFSGALNCVVGRPC</sequence>
<reference evidence="15 18" key="2">
    <citation type="journal article" date="2014" name="BMC Genomics">
        <title>An improved genome release (version Mt4.0) for the model legume Medicago truncatula.</title>
        <authorList>
            <person name="Tang H."/>
            <person name="Krishnakumar V."/>
            <person name="Bidwell S."/>
            <person name="Rosen B."/>
            <person name="Chan A."/>
            <person name="Zhou S."/>
            <person name="Gentzbittel L."/>
            <person name="Childs K.L."/>
            <person name="Yandell M."/>
            <person name="Gundlach H."/>
            <person name="Mayer K.F."/>
            <person name="Schwartz D.C."/>
            <person name="Town C.D."/>
        </authorList>
    </citation>
    <scope>GENOME REANNOTATION</scope>
    <source>
        <strain evidence="17 18">cv. Jemalong A17</strain>
    </source>
</reference>
<dbReference type="PANTHER" id="PTHR31683">
    <property type="entry name" value="PECTATE LYASE 18-RELATED"/>
    <property type="match status" value="1"/>
</dbReference>
<dbReference type="Proteomes" id="UP000265566">
    <property type="component" value="Chromosome 7"/>
</dbReference>
<dbReference type="EMBL" id="CM001223">
    <property type="protein sequence ID" value="AES77333.1"/>
    <property type="molecule type" value="Genomic_DNA"/>
</dbReference>
<reference evidence="15 18" key="1">
    <citation type="journal article" date="2011" name="Nature">
        <title>The Medicago genome provides insight into the evolution of rhizobial symbioses.</title>
        <authorList>
            <person name="Young N.D."/>
            <person name="Debelle F."/>
            <person name="Oldroyd G.E."/>
            <person name="Geurts R."/>
            <person name="Cannon S.B."/>
            <person name="Udvardi M.K."/>
            <person name="Benedito V.A."/>
            <person name="Mayer K.F."/>
            <person name="Gouzy J."/>
            <person name="Schoof H."/>
            <person name="Van de Peer Y."/>
            <person name="Proost S."/>
            <person name="Cook D.R."/>
            <person name="Meyers B.C."/>
            <person name="Spannagl M."/>
            <person name="Cheung F."/>
            <person name="De Mita S."/>
            <person name="Krishnakumar V."/>
            <person name="Gundlach H."/>
            <person name="Zhou S."/>
            <person name="Mudge J."/>
            <person name="Bharti A.K."/>
            <person name="Murray J.D."/>
            <person name="Naoumkina M.A."/>
            <person name="Rosen B."/>
            <person name="Silverstein K.A."/>
            <person name="Tang H."/>
            <person name="Rombauts S."/>
            <person name="Zhao P.X."/>
            <person name="Zhou P."/>
            <person name="Barbe V."/>
            <person name="Bardou P."/>
            <person name="Bechner M."/>
            <person name="Bellec A."/>
            <person name="Berger A."/>
            <person name="Berges H."/>
            <person name="Bidwell S."/>
            <person name="Bisseling T."/>
            <person name="Choisne N."/>
            <person name="Couloux A."/>
            <person name="Denny R."/>
            <person name="Deshpande S."/>
            <person name="Dai X."/>
            <person name="Doyle J.J."/>
            <person name="Dudez A.M."/>
            <person name="Farmer A.D."/>
            <person name="Fouteau S."/>
            <person name="Franken C."/>
            <person name="Gibelin C."/>
            <person name="Gish J."/>
            <person name="Goldstein S."/>
            <person name="Gonzalez A.J."/>
            <person name="Green P.J."/>
            <person name="Hallab A."/>
            <person name="Hartog M."/>
            <person name="Hua A."/>
            <person name="Humphray S.J."/>
            <person name="Jeong D.H."/>
            <person name="Jing Y."/>
            <person name="Jocker A."/>
            <person name="Kenton S.M."/>
            <person name="Kim D.J."/>
            <person name="Klee K."/>
            <person name="Lai H."/>
            <person name="Lang C."/>
            <person name="Lin S."/>
            <person name="Macmil S.L."/>
            <person name="Magdelenat G."/>
            <person name="Matthews L."/>
            <person name="McCorrison J."/>
            <person name="Monaghan E.L."/>
            <person name="Mun J.H."/>
            <person name="Najar F.Z."/>
            <person name="Nicholson C."/>
            <person name="Noirot C."/>
            <person name="O'Bleness M."/>
            <person name="Paule C.R."/>
            <person name="Poulain J."/>
            <person name="Prion F."/>
            <person name="Qin B."/>
            <person name="Qu C."/>
            <person name="Retzel E.F."/>
            <person name="Riddle C."/>
            <person name="Sallet E."/>
            <person name="Samain S."/>
            <person name="Samson N."/>
            <person name="Sanders I."/>
            <person name="Saurat O."/>
            <person name="Scarpelli C."/>
            <person name="Schiex T."/>
            <person name="Segurens B."/>
            <person name="Severin A.J."/>
            <person name="Sherrier D.J."/>
            <person name="Shi R."/>
            <person name="Sims S."/>
            <person name="Singer S.R."/>
            <person name="Sinharoy S."/>
            <person name="Sterck L."/>
            <person name="Viollet A."/>
            <person name="Wang B.B."/>
            <person name="Wang K."/>
            <person name="Wang M."/>
            <person name="Wang X."/>
            <person name="Warfsmann J."/>
            <person name="Weissenbach J."/>
            <person name="White D.D."/>
            <person name="White J.D."/>
            <person name="Wiley G.B."/>
            <person name="Wincker P."/>
            <person name="Xing Y."/>
            <person name="Yang L."/>
            <person name="Yao Z."/>
            <person name="Ying F."/>
            <person name="Zhai J."/>
            <person name="Zhou L."/>
            <person name="Zuber A."/>
            <person name="Denarie J."/>
            <person name="Dixon R.A."/>
            <person name="May G.D."/>
            <person name="Schwartz D.C."/>
            <person name="Rogers J."/>
            <person name="Quetier F."/>
            <person name="Town C.D."/>
            <person name="Roe B.A."/>
        </authorList>
    </citation>
    <scope>NUCLEOTIDE SEQUENCE [LARGE SCALE GENOMIC DNA]</scope>
    <source>
        <strain evidence="15">A17</strain>
        <strain evidence="17 18">cv. Jemalong A17</strain>
    </source>
</reference>
<evidence type="ECO:0000256" key="2">
    <source>
        <dbReference type="ARBA" id="ARBA00004191"/>
    </source>
</evidence>
<evidence type="ECO:0000256" key="13">
    <source>
        <dbReference type="SAM" id="MobiDB-lite"/>
    </source>
</evidence>
<dbReference type="Proteomes" id="UP000002051">
    <property type="component" value="Unassembled WGS sequence"/>
</dbReference>
<keyword evidence="10" id="KW-0325">Glycoprotein</keyword>
<keyword evidence="7 12" id="KW-0479">Metal-binding</keyword>
<dbReference type="PRINTS" id="PR00807">
    <property type="entry name" value="AMBALLERGEN"/>
</dbReference>
<dbReference type="PANTHER" id="PTHR31683:SF184">
    <property type="entry name" value="PECTATE LYASE"/>
    <property type="match status" value="1"/>
</dbReference>
<dbReference type="KEGG" id="mtr:11406962"/>
<evidence type="ECO:0000256" key="11">
    <source>
        <dbReference type="ARBA" id="ARBA00023239"/>
    </source>
</evidence>
<reference evidence="16" key="5">
    <citation type="journal article" date="2018" name="Nat. Plants">
        <title>Whole-genome landscape of Medicago truncatula symbiotic genes.</title>
        <authorList>
            <person name="Pecrix Y."/>
            <person name="Gamas P."/>
            <person name="Carrere S."/>
        </authorList>
    </citation>
    <scope>NUCLEOTIDE SEQUENCE</scope>
    <source>
        <tissue evidence="16">Leaves</tissue>
    </source>
</reference>
<protein>
    <recommendedName>
        <fullName evidence="5 12">Pectate lyase</fullName>
        <ecNumber evidence="5 12">4.2.2.2</ecNumber>
    </recommendedName>
</protein>
<dbReference type="SMART" id="SM00656">
    <property type="entry name" value="Amb_all"/>
    <property type="match status" value="1"/>
</dbReference>
<dbReference type="GO" id="GO:0030570">
    <property type="term" value="F:pectate lyase activity"/>
    <property type="evidence" value="ECO:0000318"/>
    <property type="project" value="GO_Central"/>
</dbReference>
<dbReference type="Gramene" id="rna38269">
    <property type="protein sequence ID" value="RHN44179.1"/>
    <property type="gene ID" value="gene38269"/>
</dbReference>
<dbReference type="EnsemblPlants" id="AES77333">
    <property type="protein sequence ID" value="AES77333"/>
    <property type="gene ID" value="MTR_7g009390"/>
</dbReference>
<comment type="pathway">
    <text evidence="3 12">Glycan metabolism; pectin degradation; 2-dehydro-3-deoxy-D-gluconate from pectin: step 2/5.</text>
</comment>
<evidence type="ECO:0000256" key="1">
    <source>
        <dbReference type="ARBA" id="ARBA00000695"/>
    </source>
</evidence>
<dbReference type="Gene3D" id="2.160.20.10">
    <property type="entry name" value="Single-stranded right-handed beta-helix, Pectin lyase-like"/>
    <property type="match status" value="1"/>
</dbReference>